<proteinExistence type="predicted"/>
<keyword evidence="1" id="KW-0812">Transmembrane</keyword>
<feature type="transmembrane region" description="Helical" evidence="1">
    <location>
        <begin position="41"/>
        <end position="58"/>
    </location>
</feature>
<dbReference type="AlphaFoldDB" id="A0A2G8JC49"/>
<dbReference type="Proteomes" id="UP000230750">
    <property type="component" value="Unassembled WGS sequence"/>
</dbReference>
<evidence type="ECO:0000313" key="3">
    <source>
        <dbReference type="Proteomes" id="UP000230750"/>
    </source>
</evidence>
<organism evidence="2 3">
    <name type="scientific">Stichopus japonicus</name>
    <name type="common">Sea cucumber</name>
    <dbReference type="NCBI Taxonomy" id="307972"/>
    <lineage>
        <taxon>Eukaryota</taxon>
        <taxon>Metazoa</taxon>
        <taxon>Echinodermata</taxon>
        <taxon>Eleutherozoa</taxon>
        <taxon>Echinozoa</taxon>
        <taxon>Holothuroidea</taxon>
        <taxon>Aspidochirotacea</taxon>
        <taxon>Aspidochirotida</taxon>
        <taxon>Stichopodidae</taxon>
        <taxon>Apostichopus</taxon>
    </lineage>
</organism>
<reference evidence="2 3" key="1">
    <citation type="journal article" date="2017" name="PLoS Biol.">
        <title>The sea cucumber genome provides insights into morphological evolution and visceral regeneration.</title>
        <authorList>
            <person name="Zhang X."/>
            <person name="Sun L."/>
            <person name="Yuan J."/>
            <person name="Sun Y."/>
            <person name="Gao Y."/>
            <person name="Zhang L."/>
            <person name="Li S."/>
            <person name="Dai H."/>
            <person name="Hamel J.F."/>
            <person name="Liu C."/>
            <person name="Yu Y."/>
            <person name="Liu S."/>
            <person name="Lin W."/>
            <person name="Guo K."/>
            <person name="Jin S."/>
            <person name="Xu P."/>
            <person name="Storey K.B."/>
            <person name="Huan P."/>
            <person name="Zhang T."/>
            <person name="Zhou Y."/>
            <person name="Zhang J."/>
            <person name="Lin C."/>
            <person name="Li X."/>
            <person name="Xing L."/>
            <person name="Huo D."/>
            <person name="Sun M."/>
            <person name="Wang L."/>
            <person name="Mercier A."/>
            <person name="Li F."/>
            <person name="Yang H."/>
            <person name="Xiang J."/>
        </authorList>
    </citation>
    <scope>NUCLEOTIDE SEQUENCE [LARGE SCALE GENOMIC DNA]</scope>
    <source>
        <strain evidence="2">Shaxun</strain>
        <tissue evidence="2">Muscle</tissue>
    </source>
</reference>
<gene>
    <name evidence="2" type="ORF">BSL78_29868</name>
</gene>
<sequence length="97" mass="10536">MKLETGINEKGSEGSTVVPIQTLVPAVPYTRSQKWPVVTKLLFIALLGVMAFALYVSFSPGAQYSMTGDAGFSEVDYELLASAMQTKQVNNKKFDLA</sequence>
<keyword evidence="1" id="KW-0472">Membrane</keyword>
<accession>A0A2G8JC49</accession>
<protein>
    <submittedName>
        <fullName evidence="2">Uncharacterized protein</fullName>
    </submittedName>
</protein>
<evidence type="ECO:0000313" key="2">
    <source>
        <dbReference type="EMBL" id="PIK33317.1"/>
    </source>
</evidence>
<keyword evidence="1" id="KW-1133">Transmembrane helix</keyword>
<evidence type="ECO:0000256" key="1">
    <source>
        <dbReference type="SAM" id="Phobius"/>
    </source>
</evidence>
<comment type="caution">
    <text evidence="2">The sequence shown here is derived from an EMBL/GenBank/DDBJ whole genome shotgun (WGS) entry which is preliminary data.</text>
</comment>
<keyword evidence="3" id="KW-1185">Reference proteome</keyword>
<name>A0A2G8JC49_STIJA</name>
<dbReference type="EMBL" id="MRZV01002625">
    <property type="protein sequence ID" value="PIK33317.1"/>
    <property type="molecule type" value="Genomic_DNA"/>
</dbReference>